<sequence length="269" mass="30101">MAKKLVSAWVVLITFFTLMGCNRETDHSSSPKHTESGTSQSLMSNQSHSNPNSIGTNVSYVNKTKTKDGKVTYTTKYPASLGVIVNKKIYLPQTYVPKNLVYPETSFLFKEKIEKRKLRQEAAAALEKMFAAAKNDKVYLSGVSAYRSYATQAAVFDRYVKRDGYEKARTYSAIPGTSEHQTGLAIDVSGSSGNCAAATCFANTNEAKWLDKNSANFGYIIRYPKGKEYVTGYKYEPWHIRYVGTAVAKEMKNKNLTLEEYFGIFPNLK</sequence>
<dbReference type="GO" id="GO:0006508">
    <property type="term" value="P:proteolysis"/>
    <property type="evidence" value="ECO:0007669"/>
    <property type="project" value="InterPro"/>
</dbReference>
<dbReference type="Gene3D" id="3.30.1380.10">
    <property type="match status" value="1"/>
</dbReference>
<accession>A0A0M0GKR4</accession>
<feature type="signal peptide" evidence="2">
    <location>
        <begin position="1"/>
        <end position="19"/>
    </location>
</feature>
<dbReference type="InterPro" id="IPR058193">
    <property type="entry name" value="VanY/YodJ_core_dom"/>
</dbReference>
<feature type="region of interest" description="Disordered" evidence="1">
    <location>
        <begin position="24"/>
        <end position="60"/>
    </location>
</feature>
<dbReference type="InterPro" id="IPR009045">
    <property type="entry name" value="Zn_M74/Hedgehog-like"/>
</dbReference>
<dbReference type="RefSeq" id="WP_053437381.1">
    <property type="nucleotide sequence ID" value="NZ_LGUF01000007.1"/>
</dbReference>
<reference evidence="5" key="1">
    <citation type="submission" date="2015-07" db="EMBL/GenBank/DDBJ databases">
        <title>Fjat-10036 dsm4.</title>
        <authorList>
            <person name="Liu B."/>
            <person name="Wang J."/>
            <person name="Zhu Y."/>
            <person name="Liu G."/>
            <person name="Chen Q."/>
            <person name="Chen Z."/>
            <person name="Lan J."/>
            <person name="Che J."/>
            <person name="Ge C."/>
            <person name="Shi H."/>
            <person name="Pan Z."/>
            <person name="Liu X."/>
        </authorList>
    </citation>
    <scope>NUCLEOTIDE SEQUENCE [LARGE SCALE GENOMIC DNA]</scope>
    <source>
        <strain evidence="5">DSM 4</strain>
    </source>
</reference>
<evidence type="ECO:0000256" key="1">
    <source>
        <dbReference type="SAM" id="MobiDB-lite"/>
    </source>
</evidence>
<proteinExistence type="predicted"/>
<dbReference type="PANTHER" id="PTHR34385">
    <property type="entry name" value="D-ALANYL-D-ALANINE CARBOXYPEPTIDASE"/>
    <property type="match status" value="1"/>
</dbReference>
<dbReference type="GO" id="GO:0008233">
    <property type="term" value="F:peptidase activity"/>
    <property type="evidence" value="ECO:0007669"/>
    <property type="project" value="InterPro"/>
</dbReference>
<dbReference type="PROSITE" id="PS51257">
    <property type="entry name" value="PROKAR_LIPOPROTEIN"/>
    <property type="match status" value="1"/>
</dbReference>
<organism evidence="4 5">
    <name type="scientific">Sporosarcina globispora</name>
    <name type="common">Bacillus globisporus</name>
    <dbReference type="NCBI Taxonomy" id="1459"/>
    <lineage>
        <taxon>Bacteria</taxon>
        <taxon>Bacillati</taxon>
        <taxon>Bacillota</taxon>
        <taxon>Bacilli</taxon>
        <taxon>Bacillales</taxon>
        <taxon>Caryophanaceae</taxon>
        <taxon>Sporosarcina</taxon>
    </lineage>
</organism>
<comment type="caution">
    <text evidence="4">The sequence shown here is derived from an EMBL/GenBank/DDBJ whole genome shotgun (WGS) entry which is preliminary data.</text>
</comment>
<keyword evidence="5" id="KW-1185">Reference proteome</keyword>
<feature type="compositionally biased region" description="Basic and acidic residues" evidence="1">
    <location>
        <begin position="24"/>
        <end position="35"/>
    </location>
</feature>
<name>A0A0M0GKR4_SPOGL</name>
<dbReference type="EMBL" id="LGUF01000007">
    <property type="protein sequence ID" value="KON90011.1"/>
    <property type="molecule type" value="Genomic_DNA"/>
</dbReference>
<evidence type="ECO:0000313" key="4">
    <source>
        <dbReference type="EMBL" id="KON90011.1"/>
    </source>
</evidence>
<feature type="compositionally biased region" description="Polar residues" evidence="1">
    <location>
        <begin position="36"/>
        <end position="60"/>
    </location>
</feature>
<feature type="chain" id="PRO_5039442451" description="D-alanyl-D-alanine carboxypeptidase-like core domain-containing protein" evidence="2">
    <location>
        <begin position="20"/>
        <end position="269"/>
    </location>
</feature>
<dbReference type="InterPro" id="IPR052179">
    <property type="entry name" value="DD-CPase-like"/>
</dbReference>
<gene>
    <name evidence="4" type="ORF">AF332_26475</name>
</gene>
<dbReference type="AlphaFoldDB" id="A0A0M0GKR4"/>
<feature type="domain" description="D-alanyl-D-alanine carboxypeptidase-like core" evidence="3">
    <location>
        <begin position="116"/>
        <end position="244"/>
    </location>
</feature>
<keyword evidence="2" id="KW-0732">Signal</keyword>
<evidence type="ECO:0000313" key="5">
    <source>
        <dbReference type="Proteomes" id="UP000037109"/>
    </source>
</evidence>
<dbReference type="PATRIC" id="fig|1459.3.peg.5820"/>
<evidence type="ECO:0000256" key="2">
    <source>
        <dbReference type="SAM" id="SignalP"/>
    </source>
</evidence>
<dbReference type="Proteomes" id="UP000037109">
    <property type="component" value="Unassembled WGS sequence"/>
</dbReference>
<dbReference type="Pfam" id="PF02557">
    <property type="entry name" value="VanY"/>
    <property type="match status" value="1"/>
</dbReference>
<evidence type="ECO:0000259" key="3">
    <source>
        <dbReference type="Pfam" id="PF02557"/>
    </source>
</evidence>
<dbReference type="InterPro" id="IPR003709">
    <property type="entry name" value="VanY-like_core_dom"/>
</dbReference>
<dbReference type="STRING" id="1459.AF332_26475"/>
<protein>
    <recommendedName>
        <fullName evidence="3">D-alanyl-D-alanine carboxypeptidase-like core domain-containing protein</fullName>
    </recommendedName>
</protein>
<dbReference type="PANTHER" id="PTHR34385:SF1">
    <property type="entry name" value="PEPTIDOGLYCAN L-ALANYL-D-GLUTAMATE ENDOPEPTIDASE CWLK"/>
    <property type="match status" value="1"/>
</dbReference>
<dbReference type="CDD" id="cd14852">
    <property type="entry name" value="LD-carboxypeptidase"/>
    <property type="match status" value="1"/>
</dbReference>
<dbReference type="SUPFAM" id="SSF55166">
    <property type="entry name" value="Hedgehog/DD-peptidase"/>
    <property type="match status" value="1"/>
</dbReference>